<dbReference type="OrthoDB" id="8558191at2"/>
<evidence type="ECO:0000256" key="9">
    <source>
        <dbReference type="ARBA" id="ARBA00023136"/>
    </source>
</evidence>
<dbReference type="GO" id="GO:0015628">
    <property type="term" value="P:protein secretion by the type II secretion system"/>
    <property type="evidence" value="ECO:0007669"/>
    <property type="project" value="InterPro"/>
</dbReference>
<evidence type="ECO:0000256" key="1">
    <source>
        <dbReference type="ARBA" id="ARBA00004533"/>
    </source>
</evidence>
<evidence type="ECO:0000313" key="12">
    <source>
        <dbReference type="EMBL" id="SSW66071.1"/>
    </source>
</evidence>
<dbReference type="AlphaFoldDB" id="A0A446CE05"/>
<name>A0A446CE05_9BURK</name>
<evidence type="ECO:0000256" key="4">
    <source>
        <dbReference type="ARBA" id="ARBA00022448"/>
    </source>
</evidence>
<evidence type="ECO:0000256" key="10">
    <source>
        <dbReference type="ARBA" id="ARBA00030772"/>
    </source>
</evidence>
<evidence type="ECO:0000256" key="5">
    <source>
        <dbReference type="ARBA" id="ARBA00022475"/>
    </source>
</evidence>
<feature type="chain" id="PRO_5019285462" description="Type II secretion system protein N" evidence="11">
    <location>
        <begin position="27"/>
        <end position="249"/>
    </location>
</feature>
<evidence type="ECO:0000313" key="13">
    <source>
        <dbReference type="Proteomes" id="UP000289184"/>
    </source>
</evidence>
<gene>
    <name evidence="12" type="ORF">AGI3411_02356</name>
</gene>
<evidence type="ECO:0000256" key="7">
    <source>
        <dbReference type="ARBA" id="ARBA00022692"/>
    </source>
</evidence>
<keyword evidence="7" id="KW-0812">Transmembrane</keyword>
<keyword evidence="5" id="KW-1003">Cell membrane</keyword>
<dbReference type="Pfam" id="PF01203">
    <property type="entry name" value="T2SSN"/>
    <property type="match status" value="1"/>
</dbReference>
<evidence type="ECO:0000256" key="6">
    <source>
        <dbReference type="ARBA" id="ARBA00022519"/>
    </source>
</evidence>
<comment type="subcellular location">
    <subcellularLocation>
        <location evidence="1">Cell inner membrane</location>
    </subcellularLocation>
</comment>
<dbReference type="GO" id="GO:0015627">
    <property type="term" value="C:type II protein secretion system complex"/>
    <property type="evidence" value="ECO:0007669"/>
    <property type="project" value="InterPro"/>
</dbReference>
<keyword evidence="4" id="KW-0813">Transport</keyword>
<evidence type="ECO:0000256" key="11">
    <source>
        <dbReference type="SAM" id="SignalP"/>
    </source>
</evidence>
<keyword evidence="6" id="KW-0997">Cell inner membrane</keyword>
<accession>A0A446CE05</accession>
<sequence length="249" mass="25737">MAGSRFSRKGAALALAGAACAAAAGAAVMPARWLFSILPADAPVTLADASGTLWRGSAWIALGPPGVRRMLPQPVQWQWRWNTLSVEITHPWLQGPLRAAPGWNGVSLSAQTLRAPASVLAALGAPWNTLAPQGMLEIAWQPLRLGAALPAGPLAELRWRNAATALAPVASVGTYVLRVQGGKAGATLTLSTENGLLDVTGQGSANGRGVRFQGQASYARTAGEADRAALDGLMSMLGRRSGDTVQFGT</sequence>
<dbReference type="Proteomes" id="UP000289184">
    <property type="component" value="Unassembled WGS sequence"/>
</dbReference>
<evidence type="ECO:0000256" key="3">
    <source>
        <dbReference type="ARBA" id="ARBA00021563"/>
    </source>
</evidence>
<dbReference type="RefSeq" id="WP_129527567.1">
    <property type="nucleotide sequence ID" value="NZ_UFQB01000008.1"/>
</dbReference>
<evidence type="ECO:0000256" key="2">
    <source>
        <dbReference type="ARBA" id="ARBA00007208"/>
    </source>
</evidence>
<dbReference type="GO" id="GO:0005886">
    <property type="term" value="C:plasma membrane"/>
    <property type="evidence" value="ECO:0007669"/>
    <property type="project" value="UniProtKB-SubCell"/>
</dbReference>
<feature type="signal peptide" evidence="11">
    <location>
        <begin position="1"/>
        <end position="26"/>
    </location>
</feature>
<reference evidence="12 13" key="1">
    <citation type="submission" date="2018-07" db="EMBL/GenBank/DDBJ databases">
        <authorList>
            <person name="Peeters C."/>
        </authorList>
    </citation>
    <scope>NUCLEOTIDE SEQUENCE [LARGE SCALE GENOMIC DNA]</scope>
    <source>
        <strain evidence="12 13">LMG 3411</strain>
    </source>
</reference>
<comment type="similarity">
    <text evidence="2">Belongs to the GSP N family.</text>
</comment>
<keyword evidence="11" id="KW-0732">Signal</keyword>
<keyword evidence="8" id="KW-0653">Protein transport</keyword>
<organism evidence="12 13">
    <name type="scientific">Achromobacter agilis</name>
    <dbReference type="NCBI Taxonomy" id="1353888"/>
    <lineage>
        <taxon>Bacteria</taxon>
        <taxon>Pseudomonadati</taxon>
        <taxon>Pseudomonadota</taxon>
        <taxon>Betaproteobacteria</taxon>
        <taxon>Burkholderiales</taxon>
        <taxon>Alcaligenaceae</taxon>
        <taxon>Achromobacter</taxon>
    </lineage>
</organism>
<keyword evidence="13" id="KW-1185">Reference proteome</keyword>
<dbReference type="EMBL" id="UFQB01000008">
    <property type="protein sequence ID" value="SSW66071.1"/>
    <property type="molecule type" value="Genomic_DNA"/>
</dbReference>
<dbReference type="InterPro" id="IPR022792">
    <property type="entry name" value="T2SS_protein-GspN"/>
</dbReference>
<dbReference type="PROSITE" id="PS51257">
    <property type="entry name" value="PROKAR_LIPOPROTEIN"/>
    <property type="match status" value="1"/>
</dbReference>
<proteinExistence type="inferred from homology"/>
<evidence type="ECO:0000256" key="8">
    <source>
        <dbReference type="ARBA" id="ARBA00022927"/>
    </source>
</evidence>
<protein>
    <recommendedName>
        <fullName evidence="3">Type II secretion system protein N</fullName>
    </recommendedName>
    <alternativeName>
        <fullName evidence="10">General secretion pathway protein N</fullName>
    </alternativeName>
</protein>
<keyword evidence="9" id="KW-0472">Membrane</keyword>